<evidence type="ECO:0000313" key="2">
    <source>
        <dbReference type="Proteomes" id="UP001631993"/>
    </source>
</evidence>
<comment type="caution">
    <text evidence="1">The sequence shown here is derived from an EMBL/GenBank/DDBJ whole genome shotgun (WGS) entry which is preliminary data.</text>
</comment>
<evidence type="ECO:0000313" key="1">
    <source>
        <dbReference type="EMBL" id="MFM9649944.1"/>
    </source>
</evidence>
<keyword evidence="2" id="KW-1185">Reference proteome</keyword>
<accession>A0ABW9IN89</accession>
<gene>
    <name evidence="1" type="ORF">ACKI1S_27825</name>
</gene>
<dbReference type="Gene3D" id="3.40.50.300">
    <property type="entry name" value="P-loop containing nucleotide triphosphate hydrolases"/>
    <property type="match status" value="1"/>
</dbReference>
<protein>
    <recommendedName>
        <fullName evidence="3">Terminase</fullName>
    </recommendedName>
</protein>
<evidence type="ECO:0008006" key="3">
    <source>
        <dbReference type="Google" id="ProtNLM"/>
    </source>
</evidence>
<dbReference type="EMBL" id="JBJVNE010000014">
    <property type="protein sequence ID" value="MFM9649944.1"/>
    <property type="molecule type" value="Genomic_DNA"/>
</dbReference>
<proteinExistence type="predicted"/>
<dbReference type="InterPro" id="IPR027417">
    <property type="entry name" value="P-loop_NTPase"/>
</dbReference>
<sequence>MADGKVLVAALAWIERHAVIPDGFDQGQPFTMLPWQLKVAGSFYTVREDARVGQKSTAFVYRRAQVIMPQKSGKGPFAAAVVLLEAAGPTVFDGFAEGGETYRCADWGCPCGWSYVYEAGEPMGVPQPTPLIQLLATSEDQVANVYRPLVAMIKHGHLSSLMKPLEGMVRVGDEGRIDVVTSSAQSRLGNPITFAIQDETGTYTATNKMIKVAETMRRGLAGMSGRSMETTNAYDPSEYSTAQKTHEGTAEDVYRYFPQAPPTLSYRNKTERRRIHRAVYADCPHIDLDAIEAEAAELLESDPGQAERFFGNRIMAGHGSWLESAQWLARASDREIPKPSTYKLMKIPIVLGFDGSDSDDWTGIRAETMDGFQFTPTYGPSKRPTVWNPADWGGQVPRLEVDAAVSQLFAEYDVKLMYCDPPYWETEVDNWADRYGERRVIRWLTRRVVQMHAAAERLKTDIVKRDSGFTHDGCDLTERHMFNARMAARPSDRYVLAKPEHRRKIDLAVVSVLTHEAACDAIASGLMKKKTLYMSA</sequence>
<dbReference type="RefSeq" id="WP_409097712.1">
    <property type="nucleotide sequence ID" value="NZ_JBJVNE010000014.1"/>
</dbReference>
<dbReference type="Proteomes" id="UP001631993">
    <property type="component" value="Unassembled WGS sequence"/>
</dbReference>
<name>A0ABW9IN89_STRGJ</name>
<reference evidence="1 2" key="1">
    <citation type="submission" date="2024-12" db="EMBL/GenBank/DDBJ databases">
        <title>Forecasting of Potato common scab and diversities of Pathogenic streptomyces spp. in china.</title>
        <authorList>
            <person name="Handique U."/>
            <person name="Wu J."/>
        </authorList>
    </citation>
    <scope>NUCLEOTIDE SEQUENCE [LARGE SCALE GENOMIC DNA]</scope>
    <source>
        <strain evidence="1 2">ZRIMU1585</strain>
    </source>
</reference>
<organism evidence="1 2">
    <name type="scientific">Streptomyces galilaeus</name>
    <dbReference type="NCBI Taxonomy" id="33899"/>
    <lineage>
        <taxon>Bacteria</taxon>
        <taxon>Bacillati</taxon>
        <taxon>Actinomycetota</taxon>
        <taxon>Actinomycetes</taxon>
        <taxon>Kitasatosporales</taxon>
        <taxon>Streptomycetaceae</taxon>
        <taxon>Streptomyces</taxon>
    </lineage>
</organism>